<accession>A0A2S2CKM5</accession>
<keyword evidence="1" id="KW-0175">Coiled coil</keyword>
<dbReference type="EMBL" id="CP029352">
    <property type="protein sequence ID" value="AWK85022.1"/>
    <property type="molecule type" value="Genomic_DNA"/>
</dbReference>
<proteinExistence type="predicted"/>
<dbReference type="KEGG" id="azz:DEW08_01450"/>
<reference evidence="3" key="1">
    <citation type="submission" date="2018-05" db="EMBL/GenBank/DDBJ databases">
        <title>Azospirillum thermophila sp. nov., a novel isolated from hot spring.</title>
        <authorList>
            <person name="Zhao Z."/>
        </authorList>
    </citation>
    <scope>NUCLEOTIDE SEQUENCE [LARGE SCALE GENOMIC DNA]</scope>
    <source>
        <strain evidence="3">CFH 70021</strain>
    </source>
</reference>
<evidence type="ECO:0000256" key="1">
    <source>
        <dbReference type="SAM" id="Coils"/>
    </source>
</evidence>
<sequence length="276" mass="28519">MSIRSTFEAVGQQLLSTGQDGSKAVLLYGAQIVNLVNSLGDDQAAVKNLEILADAMHGVDDVAEAFARLRKEQVESVIATTKQAEALSKLNDWLLRKALGDSSSLSPSAKLTVAQGAFGDAVAAARVSGDIAAATAAADALLSASAAVMVKGTAQYAAQEQWIRASISSLGHALGLPGFAAGGDFGGGLRIVGERGPELEWTGPSRIFSADQTRQILAGAAKPEVPAVTVNVDTGAVVRAIGQSTGELRAEIARLRQEVAELRAEQRRASNLSMVA</sequence>
<organism evidence="2 3">
    <name type="scientific">Azospirillum thermophilum</name>
    <dbReference type="NCBI Taxonomy" id="2202148"/>
    <lineage>
        <taxon>Bacteria</taxon>
        <taxon>Pseudomonadati</taxon>
        <taxon>Pseudomonadota</taxon>
        <taxon>Alphaproteobacteria</taxon>
        <taxon>Rhodospirillales</taxon>
        <taxon>Azospirillaceae</taxon>
        <taxon>Azospirillum</taxon>
    </lineage>
</organism>
<gene>
    <name evidence="2" type="ORF">DEW08_01450</name>
</gene>
<dbReference type="Proteomes" id="UP000245629">
    <property type="component" value="Chromosome 1"/>
</dbReference>
<evidence type="ECO:0000313" key="2">
    <source>
        <dbReference type="EMBL" id="AWK85022.1"/>
    </source>
</evidence>
<feature type="coiled-coil region" evidence="1">
    <location>
        <begin position="245"/>
        <end position="272"/>
    </location>
</feature>
<keyword evidence="3" id="KW-1185">Reference proteome</keyword>
<name>A0A2S2CKM5_9PROT</name>
<protein>
    <submittedName>
        <fullName evidence="2">Uncharacterized protein</fullName>
    </submittedName>
</protein>
<dbReference type="AlphaFoldDB" id="A0A2S2CKM5"/>
<evidence type="ECO:0000313" key="3">
    <source>
        <dbReference type="Proteomes" id="UP000245629"/>
    </source>
</evidence>